<sequence length="179" mass="19353">MTTTARPGELTGHYVLDTSRTRIGFVARAALVSRVRGWFDGFDGTAELDGATPSRSAVRLTVRADSVRTGNRRRDEHLRGKDFLDTQAHPVIAFGSTRIEQVAEDAFAVTGALTVRGVTRPVTVRCDLTGAGPDPRGVFRIALTGTATLDRTDWGVTRGGVLIGDKVALRFDVSAFRRP</sequence>
<keyword evidence="4" id="KW-1185">Reference proteome</keyword>
<evidence type="ECO:0000259" key="2">
    <source>
        <dbReference type="SMART" id="SM00867"/>
    </source>
</evidence>
<feature type="domain" description="Lipid/polyisoprenoid-binding YceI-like" evidence="2">
    <location>
        <begin position="13"/>
        <end position="176"/>
    </location>
</feature>
<accession>A0A919A913</accession>
<organism evidence="3 4">
    <name type="scientific">Streptomyces fumanus</name>
    <dbReference type="NCBI Taxonomy" id="67302"/>
    <lineage>
        <taxon>Bacteria</taxon>
        <taxon>Bacillati</taxon>
        <taxon>Actinomycetota</taxon>
        <taxon>Actinomycetes</taxon>
        <taxon>Kitasatosporales</taxon>
        <taxon>Streptomycetaceae</taxon>
        <taxon>Streptomyces</taxon>
    </lineage>
</organism>
<dbReference type="EMBL" id="BNBI01000003">
    <property type="protein sequence ID" value="GHE93558.1"/>
    <property type="molecule type" value="Genomic_DNA"/>
</dbReference>
<dbReference type="Pfam" id="PF04264">
    <property type="entry name" value="YceI"/>
    <property type="match status" value="1"/>
</dbReference>
<dbReference type="SUPFAM" id="SSF101874">
    <property type="entry name" value="YceI-like"/>
    <property type="match status" value="1"/>
</dbReference>
<comment type="similarity">
    <text evidence="1">Belongs to the UPF0312 family.</text>
</comment>
<dbReference type="InterPro" id="IPR007372">
    <property type="entry name" value="Lipid/polyisoprenoid-bd_YceI"/>
</dbReference>
<name>A0A919A913_9ACTN</name>
<proteinExistence type="inferred from homology"/>
<dbReference type="Gene3D" id="2.40.128.110">
    <property type="entry name" value="Lipid/polyisoprenoid-binding, YceI-like"/>
    <property type="match status" value="1"/>
</dbReference>
<protein>
    <submittedName>
        <fullName evidence="3">Polyisoprenoid-binding protein</fullName>
    </submittedName>
</protein>
<evidence type="ECO:0000256" key="1">
    <source>
        <dbReference type="ARBA" id="ARBA00008812"/>
    </source>
</evidence>
<dbReference type="SMART" id="SM00867">
    <property type="entry name" value="YceI"/>
    <property type="match status" value="1"/>
</dbReference>
<dbReference type="PANTHER" id="PTHR34406">
    <property type="entry name" value="PROTEIN YCEI"/>
    <property type="match status" value="1"/>
</dbReference>
<evidence type="ECO:0000313" key="4">
    <source>
        <dbReference type="Proteomes" id="UP000630718"/>
    </source>
</evidence>
<evidence type="ECO:0000313" key="3">
    <source>
        <dbReference type="EMBL" id="GHE93558.1"/>
    </source>
</evidence>
<dbReference type="PANTHER" id="PTHR34406:SF1">
    <property type="entry name" value="PROTEIN YCEI"/>
    <property type="match status" value="1"/>
</dbReference>
<dbReference type="InterPro" id="IPR036761">
    <property type="entry name" value="TTHA0802/YceI-like_sf"/>
</dbReference>
<dbReference type="AlphaFoldDB" id="A0A919A913"/>
<dbReference type="RefSeq" id="WP_190203481.1">
    <property type="nucleotide sequence ID" value="NZ_BNBI01000003.1"/>
</dbReference>
<reference evidence="3" key="2">
    <citation type="submission" date="2020-09" db="EMBL/GenBank/DDBJ databases">
        <authorList>
            <person name="Sun Q."/>
            <person name="Ohkuma M."/>
        </authorList>
    </citation>
    <scope>NUCLEOTIDE SEQUENCE</scope>
    <source>
        <strain evidence="3">JCM 4477</strain>
    </source>
</reference>
<comment type="caution">
    <text evidence="3">The sequence shown here is derived from an EMBL/GenBank/DDBJ whole genome shotgun (WGS) entry which is preliminary data.</text>
</comment>
<reference evidence="3" key="1">
    <citation type="journal article" date="2014" name="Int. J. Syst. Evol. Microbiol.">
        <title>Complete genome sequence of Corynebacterium casei LMG S-19264T (=DSM 44701T), isolated from a smear-ripened cheese.</title>
        <authorList>
            <consortium name="US DOE Joint Genome Institute (JGI-PGF)"/>
            <person name="Walter F."/>
            <person name="Albersmeier A."/>
            <person name="Kalinowski J."/>
            <person name="Ruckert C."/>
        </authorList>
    </citation>
    <scope>NUCLEOTIDE SEQUENCE</scope>
    <source>
        <strain evidence="3">JCM 4477</strain>
    </source>
</reference>
<dbReference type="Proteomes" id="UP000630718">
    <property type="component" value="Unassembled WGS sequence"/>
</dbReference>
<gene>
    <name evidence="3" type="ORF">GCM10018772_16680</name>
</gene>